<dbReference type="RefSeq" id="WP_310310390.1">
    <property type="nucleotide sequence ID" value="NZ_JAVDWU010000001.1"/>
</dbReference>
<evidence type="ECO:0000313" key="7">
    <source>
        <dbReference type="Proteomes" id="UP001265700"/>
    </source>
</evidence>
<organism evidence="6 7">
    <name type="scientific">Hydrogenophaga palleronii</name>
    <dbReference type="NCBI Taxonomy" id="65655"/>
    <lineage>
        <taxon>Bacteria</taxon>
        <taxon>Pseudomonadati</taxon>
        <taxon>Pseudomonadota</taxon>
        <taxon>Betaproteobacteria</taxon>
        <taxon>Burkholderiales</taxon>
        <taxon>Comamonadaceae</taxon>
        <taxon>Hydrogenophaga</taxon>
    </lineage>
</organism>
<dbReference type="Gene3D" id="3.50.50.100">
    <property type="match status" value="1"/>
</dbReference>
<dbReference type="PANTHER" id="PTHR42913:SF9">
    <property type="entry name" value="SLR1591 PROTEIN"/>
    <property type="match status" value="1"/>
</dbReference>
<name>A0ABU1WGG8_9BURK</name>
<keyword evidence="2" id="KW-0285">Flavoprotein</keyword>
<evidence type="ECO:0000256" key="2">
    <source>
        <dbReference type="ARBA" id="ARBA00022630"/>
    </source>
</evidence>
<protein>
    <submittedName>
        <fullName evidence="6">Pyridine nucleotide-disulfide oxidoreductase family protein</fullName>
    </submittedName>
</protein>
<dbReference type="PRINTS" id="PR00368">
    <property type="entry name" value="FADPNR"/>
</dbReference>
<dbReference type="InterPro" id="IPR051169">
    <property type="entry name" value="NADH-Q_oxidoreductase"/>
</dbReference>
<evidence type="ECO:0000256" key="1">
    <source>
        <dbReference type="ARBA" id="ARBA00001974"/>
    </source>
</evidence>
<accession>A0ABU1WGG8</accession>
<reference evidence="6 7" key="1">
    <citation type="submission" date="2023-07" db="EMBL/GenBank/DDBJ databases">
        <title>Sorghum-associated microbial communities from plants grown in Nebraska, USA.</title>
        <authorList>
            <person name="Schachtman D."/>
        </authorList>
    </citation>
    <scope>NUCLEOTIDE SEQUENCE [LARGE SCALE GENOMIC DNA]</scope>
    <source>
        <strain evidence="6 7">4249</strain>
    </source>
</reference>
<comment type="cofactor">
    <cofactor evidence="1">
        <name>FAD</name>
        <dbReference type="ChEBI" id="CHEBI:57692"/>
    </cofactor>
</comment>
<feature type="domain" description="FAD/NAD(P)-binding" evidence="5">
    <location>
        <begin position="7"/>
        <end position="304"/>
    </location>
</feature>
<keyword evidence="3" id="KW-0274">FAD</keyword>
<evidence type="ECO:0000256" key="4">
    <source>
        <dbReference type="ARBA" id="ARBA00023002"/>
    </source>
</evidence>
<proteinExistence type="predicted"/>
<dbReference type="PANTHER" id="PTHR42913">
    <property type="entry name" value="APOPTOSIS-INDUCING FACTOR 1"/>
    <property type="match status" value="1"/>
</dbReference>
<dbReference type="EMBL" id="JAVDWU010000001">
    <property type="protein sequence ID" value="MDR7148149.1"/>
    <property type="molecule type" value="Genomic_DNA"/>
</dbReference>
<evidence type="ECO:0000256" key="3">
    <source>
        <dbReference type="ARBA" id="ARBA00022827"/>
    </source>
</evidence>
<dbReference type="InterPro" id="IPR036188">
    <property type="entry name" value="FAD/NAD-bd_sf"/>
</dbReference>
<keyword evidence="4" id="KW-0560">Oxidoreductase</keyword>
<dbReference type="Pfam" id="PF07992">
    <property type="entry name" value="Pyr_redox_2"/>
    <property type="match status" value="1"/>
</dbReference>
<evidence type="ECO:0000259" key="5">
    <source>
        <dbReference type="Pfam" id="PF07992"/>
    </source>
</evidence>
<dbReference type="Proteomes" id="UP001265700">
    <property type="component" value="Unassembled WGS sequence"/>
</dbReference>
<comment type="caution">
    <text evidence="6">The sequence shown here is derived from an EMBL/GenBank/DDBJ whole genome shotgun (WGS) entry which is preliminary data.</text>
</comment>
<gene>
    <name evidence="6" type="ORF">J2W49_000077</name>
</gene>
<sequence>MHHGIKKLLLLGAGHAHVHVLASLARHRPADLDVTVLCPYDHHTCSGMTPGFVAGHYTAEESRIALAPLIKAAGARWIQGRCVGLDAEHRTVSVAGAGIDTPPLLSYDLLSINTGAAIDRARLEAEMPGASTHSLNVRPIEGFVHLWPQVMELARDRAVSLAMIGAGVAGIELLFAAEQSIREQGRPGARFTLITGGPEVADGHPEGVRRRVLRQLKRRGITVLREACTGFDEGKVHLANGASLACDVPILATGAHAPLWLQESGLALADQGQVLVNPFQQSTSHPEVFAAGDVAMRSDAPRPGNGVYTARVASALADNLLAAHEGQPLKPHPAPAHTLNLLACGTRHAIVSYGPWHLEGGWAWHWKDRVDRDFIKRYALPA</sequence>
<evidence type="ECO:0000313" key="6">
    <source>
        <dbReference type="EMBL" id="MDR7148149.1"/>
    </source>
</evidence>
<dbReference type="SUPFAM" id="SSF51905">
    <property type="entry name" value="FAD/NAD(P)-binding domain"/>
    <property type="match status" value="2"/>
</dbReference>
<dbReference type="InterPro" id="IPR023753">
    <property type="entry name" value="FAD/NAD-binding_dom"/>
</dbReference>
<keyword evidence="7" id="KW-1185">Reference proteome</keyword>